<dbReference type="PANTHER" id="PTHR23389">
    <property type="entry name" value="CHROMOSOME TRANSMISSION FIDELITY FACTOR 18"/>
    <property type="match status" value="1"/>
</dbReference>
<dbReference type="InterPro" id="IPR013839">
    <property type="entry name" value="DNAligase_adenylation"/>
</dbReference>
<keyword evidence="7" id="KW-0227">DNA damage</keyword>
<dbReference type="InterPro" id="IPR036420">
    <property type="entry name" value="BRCT_dom_sf"/>
</dbReference>
<dbReference type="SMART" id="SM00278">
    <property type="entry name" value="HhH1"/>
    <property type="match status" value="4"/>
</dbReference>
<dbReference type="FunFam" id="1.10.150.20:FF:000006">
    <property type="entry name" value="DNA ligase"/>
    <property type="match status" value="1"/>
</dbReference>
<evidence type="ECO:0000259" key="13">
    <source>
        <dbReference type="PROSITE" id="PS50172"/>
    </source>
</evidence>
<dbReference type="Gene3D" id="6.20.10.30">
    <property type="match status" value="1"/>
</dbReference>
<evidence type="ECO:0000256" key="12">
    <source>
        <dbReference type="ARBA" id="ARBA00034005"/>
    </source>
</evidence>
<evidence type="ECO:0000256" key="5">
    <source>
        <dbReference type="ARBA" id="ARBA00022705"/>
    </source>
</evidence>
<dbReference type="SUPFAM" id="SSF52113">
    <property type="entry name" value="BRCT domain"/>
    <property type="match status" value="1"/>
</dbReference>
<evidence type="ECO:0000256" key="4">
    <source>
        <dbReference type="ARBA" id="ARBA00022598"/>
    </source>
</evidence>
<dbReference type="EC" id="6.5.1.2" evidence="3"/>
<accession>X1JRL9</accession>
<name>X1JRL9_9ZZZZ</name>
<keyword evidence="9" id="KW-0460">Magnesium</keyword>
<comment type="function">
    <text evidence="2">DNA ligase that catalyzes the formation of phosphodiester linkages between 5'-phosphoryl and 3'-hydroxyl groups in double-stranded DNA using NAD as a coenzyme and as the energy source for the reaction. It is essential for DNA replication and repair of damaged DNA.</text>
</comment>
<sequence length="607" mass="67031">MEEFGVVEHPEPLLSLSNAFSYGELAAWHKRVSNLLGGRSFDLVCEPKIDGLAVALTYVDGLLVTGATRGDGYRGENITQNLRTVRSIPLSVPKEAPPRFEVRGEVYLPKAGFKKLNEERAKEGLPLFANPRNAAAGSVRQLDSSVTAKRPLDIFIYGLRPVEGKAVPDTHWEIMEYLKSLGFKVNPSIALYHTVDEVEKCHQNWVEKRDDLPYEADGMVVKVDLIAFQRELGTVAHEPRWAIAYKFPAIQGTTRLVDIGVNVGRTGSLNPYAILEPVRVGGVVISRAALHNEEDIHRKDIRIGDWVTVQRAGEVIPEIVGPIVSRRTGEEKTFFMPGRCPVCGSEVIKPEDEAMHKCTNAACPSQALERIKHFVSRGAMDIDGVGEKLCQALFEAGLVKDVADLYYLTKEQLLGLERMADKSVSNVLNSIEGSKNRPLSRIIFALGILHVGEEYAELLAENFSSIGDLAKASQEDLLSLPSIGPKIADSIVAFFRQERNRQIIEKLRKAAVRLEREKVEEAKPEELPLAGLEFVLTGKLESFTRPEAEAKIKALEGKTVSDVTKKTSYLVVGVDPGSKLAKAQKLGIKTLSETEFLKLLNQNTSSF</sequence>
<comment type="cofactor">
    <cofactor evidence="1">
        <name>Mg(2+)</name>
        <dbReference type="ChEBI" id="CHEBI:18420"/>
    </cofactor>
</comment>
<reference evidence="14" key="1">
    <citation type="journal article" date="2014" name="Front. Microbiol.">
        <title>High frequency of phylogenetically diverse reductive dehalogenase-homologous genes in deep subseafloor sedimentary metagenomes.</title>
        <authorList>
            <person name="Kawai M."/>
            <person name="Futagami T."/>
            <person name="Toyoda A."/>
            <person name="Takaki Y."/>
            <person name="Nishi S."/>
            <person name="Hori S."/>
            <person name="Arai W."/>
            <person name="Tsubouchi T."/>
            <person name="Morono Y."/>
            <person name="Uchiyama I."/>
            <person name="Ito T."/>
            <person name="Fujiyama A."/>
            <person name="Inagaki F."/>
            <person name="Takami H."/>
        </authorList>
    </citation>
    <scope>NUCLEOTIDE SEQUENCE</scope>
    <source>
        <strain evidence="14">Expedition CK06-06</strain>
    </source>
</reference>
<organism evidence="14">
    <name type="scientific">marine sediment metagenome</name>
    <dbReference type="NCBI Taxonomy" id="412755"/>
    <lineage>
        <taxon>unclassified sequences</taxon>
        <taxon>metagenomes</taxon>
        <taxon>ecological metagenomes</taxon>
    </lineage>
</organism>
<dbReference type="AlphaFoldDB" id="X1JRL9"/>
<dbReference type="Gene3D" id="3.40.50.10190">
    <property type="entry name" value="BRCT domain"/>
    <property type="match status" value="1"/>
</dbReference>
<dbReference type="Gene3D" id="2.40.50.140">
    <property type="entry name" value="Nucleic acid-binding proteins"/>
    <property type="match status" value="1"/>
</dbReference>
<keyword evidence="10" id="KW-0520">NAD</keyword>
<dbReference type="GO" id="GO:0003911">
    <property type="term" value="F:DNA ligase (NAD+) activity"/>
    <property type="evidence" value="ECO:0007669"/>
    <property type="project" value="UniProtKB-EC"/>
</dbReference>
<dbReference type="InterPro" id="IPR003583">
    <property type="entry name" value="Hlx-hairpin-Hlx_DNA-bd_motif"/>
</dbReference>
<dbReference type="InterPro" id="IPR012340">
    <property type="entry name" value="NA-bd_OB-fold"/>
</dbReference>
<dbReference type="GO" id="GO:0003677">
    <property type="term" value="F:DNA binding"/>
    <property type="evidence" value="ECO:0007669"/>
    <property type="project" value="InterPro"/>
</dbReference>
<dbReference type="GO" id="GO:0046872">
    <property type="term" value="F:metal ion binding"/>
    <property type="evidence" value="ECO:0007669"/>
    <property type="project" value="UniProtKB-KW"/>
</dbReference>
<evidence type="ECO:0000256" key="11">
    <source>
        <dbReference type="ARBA" id="ARBA00023204"/>
    </source>
</evidence>
<dbReference type="PROSITE" id="PS01055">
    <property type="entry name" value="DNA_LIGASE_N1"/>
    <property type="match status" value="1"/>
</dbReference>
<dbReference type="HAMAP" id="MF_01588">
    <property type="entry name" value="DNA_ligase_A"/>
    <property type="match status" value="1"/>
</dbReference>
<dbReference type="InterPro" id="IPR004150">
    <property type="entry name" value="NAD_DNA_ligase_OB"/>
</dbReference>
<dbReference type="Pfam" id="PF03119">
    <property type="entry name" value="DNA_ligase_ZBD"/>
    <property type="match status" value="1"/>
</dbReference>
<evidence type="ECO:0000256" key="2">
    <source>
        <dbReference type="ARBA" id="ARBA00004067"/>
    </source>
</evidence>
<dbReference type="Pfam" id="PF00533">
    <property type="entry name" value="BRCT"/>
    <property type="match status" value="1"/>
</dbReference>
<dbReference type="PANTHER" id="PTHR23389:SF9">
    <property type="entry name" value="DNA LIGASE"/>
    <property type="match status" value="1"/>
</dbReference>
<dbReference type="InterPro" id="IPR001679">
    <property type="entry name" value="DNA_ligase"/>
</dbReference>
<comment type="catalytic activity">
    <reaction evidence="12">
        <text>NAD(+) + (deoxyribonucleotide)n-3'-hydroxyl + 5'-phospho-(deoxyribonucleotide)m = (deoxyribonucleotide)n+m + AMP + beta-nicotinamide D-nucleotide.</text>
        <dbReference type="EC" id="6.5.1.2"/>
    </reaction>
</comment>
<evidence type="ECO:0000256" key="6">
    <source>
        <dbReference type="ARBA" id="ARBA00022723"/>
    </source>
</evidence>
<dbReference type="CDD" id="cd17748">
    <property type="entry name" value="BRCT_DNA_ligase_like"/>
    <property type="match status" value="1"/>
</dbReference>
<keyword evidence="11" id="KW-0234">DNA repair</keyword>
<evidence type="ECO:0000256" key="9">
    <source>
        <dbReference type="ARBA" id="ARBA00022842"/>
    </source>
</evidence>
<dbReference type="SMART" id="SM00532">
    <property type="entry name" value="LIGANc"/>
    <property type="match status" value="1"/>
</dbReference>
<dbReference type="Gene3D" id="1.10.150.20">
    <property type="entry name" value="5' to 3' exonuclease, C-terminal subdomain"/>
    <property type="match status" value="2"/>
</dbReference>
<evidence type="ECO:0000313" key="14">
    <source>
        <dbReference type="EMBL" id="GAH97396.1"/>
    </source>
</evidence>
<dbReference type="InterPro" id="IPR001357">
    <property type="entry name" value="BRCT_dom"/>
</dbReference>
<dbReference type="SUPFAM" id="SSF56091">
    <property type="entry name" value="DNA ligase/mRNA capping enzyme, catalytic domain"/>
    <property type="match status" value="1"/>
</dbReference>
<dbReference type="SMART" id="SM00292">
    <property type="entry name" value="BRCT"/>
    <property type="match status" value="1"/>
</dbReference>
<dbReference type="GO" id="GO:0005829">
    <property type="term" value="C:cytosol"/>
    <property type="evidence" value="ECO:0007669"/>
    <property type="project" value="TreeGrafter"/>
</dbReference>
<dbReference type="NCBIfam" id="NF005932">
    <property type="entry name" value="PRK07956.1"/>
    <property type="match status" value="1"/>
</dbReference>
<dbReference type="Pfam" id="PF03120">
    <property type="entry name" value="OB_DNA_ligase"/>
    <property type="match status" value="1"/>
</dbReference>
<comment type="caution">
    <text evidence="14">The sequence shown here is derived from an EMBL/GenBank/DDBJ whole genome shotgun (WGS) entry which is preliminary data.</text>
</comment>
<keyword evidence="5" id="KW-0235">DNA replication</keyword>
<evidence type="ECO:0000256" key="8">
    <source>
        <dbReference type="ARBA" id="ARBA00022833"/>
    </source>
</evidence>
<dbReference type="GO" id="GO:0006281">
    <property type="term" value="P:DNA repair"/>
    <property type="evidence" value="ECO:0007669"/>
    <property type="project" value="UniProtKB-KW"/>
</dbReference>
<keyword evidence="6" id="KW-0479">Metal-binding</keyword>
<keyword evidence="8" id="KW-0862">Zinc</keyword>
<dbReference type="InterPro" id="IPR041663">
    <property type="entry name" value="DisA/LigA_HHH"/>
</dbReference>
<dbReference type="NCBIfam" id="TIGR00575">
    <property type="entry name" value="dnlj"/>
    <property type="match status" value="1"/>
</dbReference>
<dbReference type="InterPro" id="IPR010994">
    <property type="entry name" value="RuvA_2-like"/>
</dbReference>
<dbReference type="SUPFAM" id="SSF50249">
    <property type="entry name" value="Nucleic acid-binding proteins"/>
    <property type="match status" value="1"/>
</dbReference>
<feature type="domain" description="BRCT" evidence="13">
    <location>
        <begin position="524"/>
        <end position="603"/>
    </location>
</feature>
<dbReference type="InterPro" id="IPR004149">
    <property type="entry name" value="Znf_DNAligase_C4"/>
</dbReference>
<evidence type="ECO:0000256" key="10">
    <source>
        <dbReference type="ARBA" id="ARBA00023027"/>
    </source>
</evidence>
<dbReference type="PIRSF" id="PIRSF001604">
    <property type="entry name" value="LigA"/>
    <property type="match status" value="1"/>
</dbReference>
<dbReference type="Pfam" id="PF14520">
    <property type="entry name" value="HHH_5"/>
    <property type="match status" value="1"/>
</dbReference>
<protein>
    <recommendedName>
        <fullName evidence="3">DNA ligase (NAD(+))</fullName>
        <ecNumber evidence="3">6.5.1.2</ecNumber>
    </recommendedName>
</protein>
<gene>
    <name evidence="14" type="ORF">S06H3_01451</name>
</gene>
<evidence type="ECO:0000256" key="1">
    <source>
        <dbReference type="ARBA" id="ARBA00001946"/>
    </source>
</evidence>
<dbReference type="FunFam" id="1.10.150.20:FF:000007">
    <property type="entry name" value="DNA ligase"/>
    <property type="match status" value="1"/>
</dbReference>
<dbReference type="CDD" id="cd00114">
    <property type="entry name" value="LIGANc"/>
    <property type="match status" value="1"/>
</dbReference>
<dbReference type="EMBL" id="BARV01000364">
    <property type="protein sequence ID" value="GAH97396.1"/>
    <property type="molecule type" value="Genomic_DNA"/>
</dbReference>
<dbReference type="PROSITE" id="PS50172">
    <property type="entry name" value="BRCT"/>
    <property type="match status" value="1"/>
</dbReference>
<dbReference type="PROSITE" id="PS01056">
    <property type="entry name" value="DNA_LIGASE_N2"/>
    <property type="match status" value="1"/>
</dbReference>
<dbReference type="InterPro" id="IPR033136">
    <property type="entry name" value="DNA_ligase_CS"/>
</dbReference>
<dbReference type="InterPro" id="IPR018239">
    <property type="entry name" value="DNA_ligase_AS"/>
</dbReference>
<dbReference type="Gene3D" id="3.30.470.30">
    <property type="entry name" value="DNA ligase/mRNA capping enzyme"/>
    <property type="match status" value="1"/>
</dbReference>
<evidence type="ECO:0000256" key="3">
    <source>
        <dbReference type="ARBA" id="ARBA00012722"/>
    </source>
</evidence>
<dbReference type="Pfam" id="PF01653">
    <property type="entry name" value="DNA_ligase_aden"/>
    <property type="match status" value="1"/>
</dbReference>
<dbReference type="GO" id="GO:0006260">
    <property type="term" value="P:DNA replication"/>
    <property type="evidence" value="ECO:0007669"/>
    <property type="project" value="UniProtKB-KW"/>
</dbReference>
<dbReference type="Pfam" id="PF12826">
    <property type="entry name" value="HHH_2"/>
    <property type="match status" value="1"/>
</dbReference>
<dbReference type="SUPFAM" id="SSF47781">
    <property type="entry name" value="RuvA domain 2-like"/>
    <property type="match status" value="1"/>
</dbReference>
<dbReference type="InterPro" id="IPR013840">
    <property type="entry name" value="DNAligase_N"/>
</dbReference>
<dbReference type="FunFam" id="3.30.470.30:FF:000001">
    <property type="entry name" value="DNA ligase"/>
    <property type="match status" value="1"/>
</dbReference>
<keyword evidence="4" id="KW-0436">Ligase</keyword>
<proteinExistence type="inferred from homology"/>
<evidence type="ECO:0000256" key="7">
    <source>
        <dbReference type="ARBA" id="ARBA00022763"/>
    </source>
</evidence>